<dbReference type="EMBL" id="JBHSLW010000025">
    <property type="protein sequence ID" value="MFC5421052.1"/>
    <property type="molecule type" value="Genomic_DNA"/>
</dbReference>
<name>A0ABW0IRW2_9HYPH</name>
<evidence type="ECO:0000313" key="2">
    <source>
        <dbReference type="Proteomes" id="UP001596053"/>
    </source>
</evidence>
<proteinExistence type="predicted"/>
<accession>A0ABW0IRW2</accession>
<comment type="caution">
    <text evidence="1">The sequence shown here is derived from an EMBL/GenBank/DDBJ whole genome shotgun (WGS) entry which is preliminary data.</text>
</comment>
<protein>
    <submittedName>
        <fullName evidence="1">Uncharacterized protein</fullName>
    </submittedName>
</protein>
<dbReference type="RefSeq" id="WP_377799398.1">
    <property type="nucleotide sequence ID" value="NZ_JBHSLW010000025.1"/>
</dbReference>
<organism evidence="1 2">
    <name type="scientific">Bosea eneae</name>
    <dbReference type="NCBI Taxonomy" id="151454"/>
    <lineage>
        <taxon>Bacteria</taxon>
        <taxon>Pseudomonadati</taxon>
        <taxon>Pseudomonadota</taxon>
        <taxon>Alphaproteobacteria</taxon>
        <taxon>Hyphomicrobiales</taxon>
        <taxon>Boseaceae</taxon>
        <taxon>Bosea</taxon>
    </lineage>
</organism>
<gene>
    <name evidence="1" type="ORF">ACFPOB_15955</name>
</gene>
<sequence>MTHKPANDPNPLDPRQLERDALKATVAMHAGPKAETHDDLAARVAAEIAADPAIATWKAEFTDRILAAAQDNPLAYLEMLCANARHFPQAIPLFAHAMTDMADVYFDEACKLDMLAELKRQQGSEAQS</sequence>
<dbReference type="Proteomes" id="UP001596053">
    <property type="component" value="Unassembled WGS sequence"/>
</dbReference>
<keyword evidence="2" id="KW-1185">Reference proteome</keyword>
<evidence type="ECO:0000313" key="1">
    <source>
        <dbReference type="EMBL" id="MFC5421052.1"/>
    </source>
</evidence>
<reference evidence="2" key="1">
    <citation type="journal article" date="2019" name="Int. J. Syst. Evol. Microbiol.">
        <title>The Global Catalogue of Microorganisms (GCM) 10K type strain sequencing project: providing services to taxonomists for standard genome sequencing and annotation.</title>
        <authorList>
            <consortium name="The Broad Institute Genomics Platform"/>
            <consortium name="The Broad Institute Genome Sequencing Center for Infectious Disease"/>
            <person name="Wu L."/>
            <person name="Ma J."/>
        </authorList>
    </citation>
    <scope>NUCLEOTIDE SEQUENCE [LARGE SCALE GENOMIC DNA]</scope>
    <source>
        <strain evidence="2">NCAIM B.01391</strain>
    </source>
</reference>